<dbReference type="GO" id="GO:0005829">
    <property type="term" value="C:cytosol"/>
    <property type="evidence" value="ECO:0007669"/>
    <property type="project" value="TreeGrafter"/>
</dbReference>
<name>A0A0G3X6A6_9SPHN</name>
<keyword evidence="5" id="KW-1185">Reference proteome</keyword>
<dbReference type="InterPro" id="IPR031100">
    <property type="entry name" value="LOG_fam"/>
</dbReference>
<dbReference type="EMBL" id="CP011805">
    <property type="protein sequence ID" value="AKM06146.1"/>
    <property type="molecule type" value="Genomic_DNA"/>
</dbReference>
<dbReference type="EC" id="3.2.2.4" evidence="2"/>
<evidence type="ECO:0000256" key="1">
    <source>
        <dbReference type="ARBA" id="ARBA00000274"/>
    </source>
</evidence>
<dbReference type="PATRIC" id="fig|543877.4.peg.55"/>
<dbReference type="KEGG" id="amx:AM2010_53"/>
<comment type="catalytic activity">
    <reaction evidence="1">
        <text>AMP + H2O = D-ribose 5-phosphate + adenine</text>
        <dbReference type="Rhea" id="RHEA:20129"/>
        <dbReference type="ChEBI" id="CHEBI:15377"/>
        <dbReference type="ChEBI" id="CHEBI:16708"/>
        <dbReference type="ChEBI" id="CHEBI:78346"/>
        <dbReference type="ChEBI" id="CHEBI:456215"/>
        <dbReference type="EC" id="3.2.2.4"/>
    </reaction>
</comment>
<evidence type="ECO:0000256" key="3">
    <source>
        <dbReference type="ARBA" id="ARBA00031983"/>
    </source>
</evidence>
<dbReference type="Pfam" id="PF03641">
    <property type="entry name" value="Lysine_decarbox"/>
    <property type="match status" value="1"/>
</dbReference>
<reference evidence="4 5" key="1">
    <citation type="submission" date="2015-06" db="EMBL/GenBank/DDBJ databases">
        <authorList>
            <person name="Kim K.M."/>
        </authorList>
    </citation>
    <scope>NUCLEOTIDE SEQUENCE [LARGE SCALE GENOMIC DNA]</scope>
    <source>
        <strain evidence="4 5">KCTC 22370</strain>
    </source>
</reference>
<dbReference type="SUPFAM" id="SSF102405">
    <property type="entry name" value="MCP/YpsA-like"/>
    <property type="match status" value="1"/>
</dbReference>
<dbReference type="STRING" id="543877.AM2010_53"/>
<organism evidence="4 5">
    <name type="scientific">Pelagerythrobacter marensis</name>
    <dbReference type="NCBI Taxonomy" id="543877"/>
    <lineage>
        <taxon>Bacteria</taxon>
        <taxon>Pseudomonadati</taxon>
        <taxon>Pseudomonadota</taxon>
        <taxon>Alphaproteobacteria</taxon>
        <taxon>Sphingomonadales</taxon>
        <taxon>Erythrobacteraceae</taxon>
        <taxon>Pelagerythrobacter</taxon>
    </lineage>
</organism>
<dbReference type="Gene3D" id="3.40.50.450">
    <property type="match status" value="1"/>
</dbReference>
<accession>A0A0G3X6A6</accession>
<proteinExistence type="predicted"/>
<sequence>MALAMNDEHEARGERDLADRKFYPADEEAAFSDAAMPQTPQTRHPAYKLAFRDTDFLLRDELRPVRFQLELLKPEMLLDEAGVGSTLVMYGSARIPPPEAVDEALAGAKDLPDGERRVVENLAKKAKYYGEAYKLAKMVSEKSIIESGKRQFVICSGGGPSIMEAANKGASDAGAESVGLNIVLPHEQAPNPYVTPYLSFQFHYFALRKMHFLLRAKAVAVFPGGFGTFDEFFELLTLIQTGKMKPMPILLFGKDFWNRVIDFEALADEGTIGHKDLELFRWCETADEAWEKIARFYQIDGYEADPSEEGSPRTA</sequence>
<gene>
    <name evidence="4" type="ORF">AM2010_53</name>
</gene>
<dbReference type="PANTHER" id="PTHR43393:SF3">
    <property type="entry name" value="LYSINE DECARBOXYLASE-LIKE PROTEIN"/>
    <property type="match status" value="1"/>
</dbReference>
<dbReference type="Proteomes" id="UP000037643">
    <property type="component" value="Chromosome"/>
</dbReference>
<evidence type="ECO:0000313" key="5">
    <source>
        <dbReference type="Proteomes" id="UP000037643"/>
    </source>
</evidence>
<dbReference type="AlphaFoldDB" id="A0A0G3X6A6"/>
<evidence type="ECO:0000256" key="2">
    <source>
        <dbReference type="ARBA" id="ARBA00011985"/>
    </source>
</evidence>
<dbReference type="InterPro" id="IPR052341">
    <property type="entry name" value="LOG_family_nucleotidases"/>
</dbReference>
<dbReference type="PANTHER" id="PTHR43393">
    <property type="entry name" value="CYTOKININ RIBOSIDE 5'-MONOPHOSPHATE PHOSPHORIBOHYDROLASE"/>
    <property type="match status" value="1"/>
</dbReference>
<protein>
    <recommendedName>
        <fullName evidence="3">AMP nucleosidase</fullName>
        <ecNumber evidence="2">3.2.2.4</ecNumber>
    </recommendedName>
    <alternativeName>
        <fullName evidence="3">AMP nucleosidase</fullName>
    </alternativeName>
</protein>
<evidence type="ECO:0000313" key="4">
    <source>
        <dbReference type="EMBL" id="AKM06146.1"/>
    </source>
</evidence>
<dbReference type="GO" id="GO:0008714">
    <property type="term" value="F:AMP nucleosidase activity"/>
    <property type="evidence" value="ECO:0007669"/>
    <property type="project" value="UniProtKB-EC"/>
</dbReference>